<dbReference type="CDD" id="cd01189">
    <property type="entry name" value="INT_ICEBs1_C_like"/>
    <property type="match status" value="1"/>
</dbReference>
<dbReference type="PANTHER" id="PTHR30349:SF64">
    <property type="entry name" value="PROPHAGE INTEGRASE INTD-RELATED"/>
    <property type="match status" value="1"/>
</dbReference>
<evidence type="ECO:0000313" key="5">
    <source>
        <dbReference type="EMBL" id="KRL81764.1"/>
    </source>
</evidence>
<accession>A0A0R1TPA0</accession>
<dbReference type="STRING" id="1423740.FC36_GL001356"/>
<dbReference type="EMBL" id="AZFH01000031">
    <property type="protein sequence ID" value="KRL81764.1"/>
    <property type="molecule type" value="Genomic_DNA"/>
</dbReference>
<dbReference type="InterPro" id="IPR028259">
    <property type="entry name" value="AP2-like_int_N"/>
</dbReference>
<dbReference type="OrthoDB" id="9803188at2"/>
<dbReference type="PROSITE" id="PS51898">
    <property type="entry name" value="TYR_RECOMBINASE"/>
    <property type="match status" value="1"/>
</dbReference>
<sequence>MAYYEKYKKKNGKEFWQFKAYLGTDPITGKEVRTTRRGFKTKREAQVTFSALQDQFNRGEYGGRKPADKMTFDDLFHRWFESYRGTVKETTASFRLAEYGRMKAEFGDRLVTSFRPYECQQIADNLANRYAKPEQKLIILTAPFEYAERLELIEVSPFKKVKLVKRKKVEKKDNFYSKDELKVFLDYVRENESFDKYALYRLLAFSGMRIGEALALIWADIDFDKATVSIDKTLSIDRVTNRTIINPPKTPSSIRKIKIDHTTIEALTKLKELQQGTSEIVFPNTKGAYRAVNNVSKELRKIYGRMEKHGLILRRLSPHGFRHTHTSLLFQAGVNIKAIQKRLGHANVEMTLNVYTHLTDQFQAESERKFLDFMNGV</sequence>
<organism evidence="5 6">
    <name type="scientific">Ligilactobacillus equi DSM 15833 = JCM 10991</name>
    <dbReference type="NCBI Taxonomy" id="1423740"/>
    <lineage>
        <taxon>Bacteria</taxon>
        <taxon>Bacillati</taxon>
        <taxon>Bacillota</taxon>
        <taxon>Bacilli</taxon>
        <taxon>Lactobacillales</taxon>
        <taxon>Lactobacillaceae</taxon>
        <taxon>Ligilactobacillus</taxon>
    </lineage>
</organism>
<gene>
    <name evidence="5" type="ORF">FC36_GL001356</name>
</gene>
<dbReference type="InterPro" id="IPR010998">
    <property type="entry name" value="Integrase_recombinase_N"/>
</dbReference>
<dbReference type="Proteomes" id="UP000051048">
    <property type="component" value="Unassembled WGS sequence"/>
</dbReference>
<dbReference type="RefSeq" id="WP_025021336.1">
    <property type="nucleotide sequence ID" value="NZ_AZFH01000031.1"/>
</dbReference>
<dbReference type="SUPFAM" id="SSF56349">
    <property type="entry name" value="DNA breaking-rejoining enzymes"/>
    <property type="match status" value="1"/>
</dbReference>
<dbReference type="InterPro" id="IPR011010">
    <property type="entry name" value="DNA_brk_join_enz"/>
</dbReference>
<evidence type="ECO:0000256" key="3">
    <source>
        <dbReference type="ARBA" id="ARBA00023172"/>
    </source>
</evidence>
<evidence type="ECO:0000259" key="4">
    <source>
        <dbReference type="PROSITE" id="PS51898"/>
    </source>
</evidence>
<dbReference type="InterPro" id="IPR002104">
    <property type="entry name" value="Integrase_catalytic"/>
</dbReference>
<dbReference type="PATRIC" id="fig|1423740.3.peg.1459"/>
<dbReference type="Gene3D" id="1.10.443.10">
    <property type="entry name" value="Intergrase catalytic core"/>
    <property type="match status" value="1"/>
</dbReference>
<keyword evidence="3" id="KW-0233">DNA recombination</keyword>
<dbReference type="GO" id="GO:0006310">
    <property type="term" value="P:DNA recombination"/>
    <property type="evidence" value="ECO:0007669"/>
    <property type="project" value="UniProtKB-KW"/>
</dbReference>
<dbReference type="InterPro" id="IPR013762">
    <property type="entry name" value="Integrase-like_cat_sf"/>
</dbReference>
<dbReference type="Pfam" id="PF00589">
    <property type="entry name" value="Phage_integrase"/>
    <property type="match status" value="1"/>
</dbReference>
<comment type="caution">
    <text evidence="5">The sequence shown here is derived from an EMBL/GenBank/DDBJ whole genome shotgun (WGS) entry which is preliminary data.</text>
</comment>
<dbReference type="InterPro" id="IPR050090">
    <property type="entry name" value="Tyrosine_recombinase_XerCD"/>
</dbReference>
<evidence type="ECO:0000256" key="2">
    <source>
        <dbReference type="ARBA" id="ARBA00023125"/>
    </source>
</evidence>
<dbReference type="PANTHER" id="PTHR30349">
    <property type="entry name" value="PHAGE INTEGRASE-RELATED"/>
    <property type="match status" value="1"/>
</dbReference>
<comment type="similarity">
    <text evidence="1">Belongs to the 'phage' integrase family.</text>
</comment>
<dbReference type="Pfam" id="PF14657">
    <property type="entry name" value="Arm-DNA-bind_4"/>
    <property type="match status" value="1"/>
</dbReference>
<protein>
    <recommendedName>
        <fullName evidence="4">Tyr recombinase domain-containing protein</fullName>
    </recommendedName>
</protein>
<feature type="domain" description="Tyr recombinase" evidence="4">
    <location>
        <begin position="171"/>
        <end position="368"/>
    </location>
</feature>
<proteinExistence type="inferred from homology"/>
<name>A0A0R1TPA0_9LACO</name>
<dbReference type="GO" id="GO:0003677">
    <property type="term" value="F:DNA binding"/>
    <property type="evidence" value="ECO:0007669"/>
    <property type="project" value="UniProtKB-KW"/>
</dbReference>
<dbReference type="Gene3D" id="1.10.150.130">
    <property type="match status" value="1"/>
</dbReference>
<dbReference type="AlphaFoldDB" id="A0A0R1TPA0"/>
<keyword evidence="2" id="KW-0238">DNA-binding</keyword>
<reference evidence="5 6" key="1">
    <citation type="journal article" date="2015" name="Genome Announc.">
        <title>Expanding the biotechnology potential of lactobacilli through comparative genomics of 213 strains and associated genera.</title>
        <authorList>
            <person name="Sun Z."/>
            <person name="Harris H.M."/>
            <person name="McCann A."/>
            <person name="Guo C."/>
            <person name="Argimon S."/>
            <person name="Zhang W."/>
            <person name="Yang X."/>
            <person name="Jeffery I.B."/>
            <person name="Cooney J.C."/>
            <person name="Kagawa T.F."/>
            <person name="Liu W."/>
            <person name="Song Y."/>
            <person name="Salvetti E."/>
            <person name="Wrobel A."/>
            <person name="Rasinkangas P."/>
            <person name="Parkhill J."/>
            <person name="Rea M.C."/>
            <person name="O'Sullivan O."/>
            <person name="Ritari J."/>
            <person name="Douillard F.P."/>
            <person name="Paul Ross R."/>
            <person name="Yang R."/>
            <person name="Briner A.E."/>
            <person name="Felis G.E."/>
            <person name="de Vos W.M."/>
            <person name="Barrangou R."/>
            <person name="Klaenhammer T.R."/>
            <person name="Caufield P.W."/>
            <person name="Cui Y."/>
            <person name="Zhang H."/>
            <person name="O'Toole P.W."/>
        </authorList>
    </citation>
    <scope>NUCLEOTIDE SEQUENCE [LARGE SCALE GENOMIC DNA]</scope>
    <source>
        <strain evidence="5 6">DSM 15833</strain>
    </source>
</reference>
<evidence type="ECO:0000313" key="6">
    <source>
        <dbReference type="Proteomes" id="UP000051048"/>
    </source>
</evidence>
<dbReference type="GO" id="GO:0015074">
    <property type="term" value="P:DNA integration"/>
    <property type="evidence" value="ECO:0007669"/>
    <property type="project" value="InterPro"/>
</dbReference>
<evidence type="ECO:0000256" key="1">
    <source>
        <dbReference type="ARBA" id="ARBA00008857"/>
    </source>
</evidence>